<dbReference type="VEuPathDB" id="FungiDB:Bcin05g02700"/>
<dbReference type="OrthoDB" id="28755at2759"/>
<reference evidence="2 3" key="1">
    <citation type="journal article" date="2011" name="PLoS Genet.">
        <title>Genomic analysis of the necrotrophic fungal pathogens Sclerotinia sclerotiorum and Botrytis cinerea.</title>
        <authorList>
            <person name="Amselem J."/>
            <person name="Cuomo C.A."/>
            <person name="van Kan J.A."/>
            <person name="Viaud M."/>
            <person name="Benito E.P."/>
            <person name="Couloux A."/>
            <person name="Coutinho P.M."/>
            <person name="de Vries R.P."/>
            <person name="Dyer P.S."/>
            <person name="Fillinger S."/>
            <person name="Fournier E."/>
            <person name="Gout L."/>
            <person name="Hahn M."/>
            <person name="Kohn L."/>
            <person name="Lapalu N."/>
            <person name="Plummer K.M."/>
            <person name="Pradier J.M."/>
            <person name="Quevillon E."/>
            <person name="Sharon A."/>
            <person name="Simon A."/>
            <person name="ten Have A."/>
            <person name="Tudzynski B."/>
            <person name="Tudzynski P."/>
            <person name="Wincker P."/>
            <person name="Andrew M."/>
            <person name="Anthouard V."/>
            <person name="Beever R.E."/>
            <person name="Beffa R."/>
            <person name="Benoit I."/>
            <person name="Bouzid O."/>
            <person name="Brault B."/>
            <person name="Chen Z."/>
            <person name="Choquer M."/>
            <person name="Collemare J."/>
            <person name="Cotton P."/>
            <person name="Danchin E.G."/>
            <person name="Da Silva C."/>
            <person name="Gautier A."/>
            <person name="Giraud C."/>
            <person name="Giraud T."/>
            <person name="Gonzalez C."/>
            <person name="Grossetete S."/>
            <person name="Guldener U."/>
            <person name="Henrissat B."/>
            <person name="Howlett B.J."/>
            <person name="Kodira C."/>
            <person name="Kretschmer M."/>
            <person name="Lappartient A."/>
            <person name="Leroch M."/>
            <person name="Levis C."/>
            <person name="Mauceli E."/>
            <person name="Neuveglise C."/>
            <person name="Oeser B."/>
            <person name="Pearson M."/>
            <person name="Poulain J."/>
            <person name="Poussereau N."/>
            <person name="Quesneville H."/>
            <person name="Rascle C."/>
            <person name="Schumacher J."/>
            <person name="Segurens B."/>
            <person name="Sexton A."/>
            <person name="Silva E."/>
            <person name="Sirven C."/>
            <person name="Soanes D.M."/>
            <person name="Talbot N.J."/>
            <person name="Templeton M."/>
            <person name="Yandava C."/>
            <person name="Yarden O."/>
            <person name="Zeng Q."/>
            <person name="Rollins J.A."/>
            <person name="Lebrun M.H."/>
            <person name="Dickman M."/>
        </authorList>
    </citation>
    <scope>NUCLEOTIDE SEQUENCE [LARGE SCALE GENOMIC DNA]</scope>
    <source>
        <strain evidence="2 3">B05.10</strain>
    </source>
</reference>
<accession>A0A384JH40</accession>
<evidence type="ECO:0000256" key="1">
    <source>
        <dbReference type="SAM" id="Phobius"/>
    </source>
</evidence>
<reference evidence="2 3" key="2">
    <citation type="journal article" date="2012" name="Eukaryot. Cell">
        <title>Genome update of Botrytis cinerea strains B05.10 and T4.</title>
        <authorList>
            <person name="Staats M."/>
            <person name="van Kan J.A."/>
        </authorList>
    </citation>
    <scope>NUCLEOTIDE SEQUENCE [LARGE SCALE GENOMIC DNA]</scope>
    <source>
        <strain evidence="2 3">B05.10</strain>
    </source>
</reference>
<name>A0A384JH40_BOTFB</name>
<dbReference type="AlphaFoldDB" id="A0A384JH40"/>
<keyword evidence="3" id="KW-1185">Reference proteome</keyword>
<gene>
    <name evidence="2" type="ORF">BCIN_05g02700</name>
</gene>
<reference evidence="2 3" key="3">
    <citation type="journal article" date="2017" name="Mol. Plant Pathol.">
        <title>A gapless genome sequence of the fungus Botrytis cinerea.</title>
        <authorList>
            <person name="Van Kan J.A."/>
            <person name="Stassen J.H."/>
            <person name="Mosbach A."/>
            <person name="Van Der Lee T.A."/>
            <person name="Faino L."/>
            <person name="Farmer A.D."/>
            <person name="Papasotiriou D.G."/>
            <person name="Zhou S."/>
            <person name="Seidl M.F."/>
            <person name="Cottam E."/>
            <person name="Edel D."/>
            <person name="Hahn M."/>
            <person name="Schwartz D.C."/>
            <person name="Dietrich R.A."/>
            <person name="Widdison S."/>
            <person name="Scalliet G."/>
        </authorList>
    </citation>
    <scope>NUCLEOTIDE SEQUENCE [LARGE SCALE GENOMIC DNA]</scope>
    <source>
        <strain evidence="2 3">B05.10</strain>
    </source>
</reference>
<protein>
    <submittedName>
        <fullName evidence="2">Uncharacterized protein</fullName>
    </submittedName>
</protein>
<dbReference type="PANTHER" id="PTHR37490">
    <property type="entry name" value="EXPRESSED PROTEIN"/>
    <property type="match status" value="1"/>
</dbReference>
<keyword evidence="1" id="KW-0812">Transmembrane</keyword>
<evidence type="ECO:0000313" key="3">
    <source>
        <dbReference type="Proteomes" id="UP000001798"/>
    </source>
</evidence>
<dbReference type="Proteomes" id="UP000001798">
    <property type="component" value="Chromosome 5"/>
</dbReference>
<evidence type="ECO:0000313" key="2">
    <source>
        <dbReference type="EMBL" id="ATZ49870.1"/>
    </source>
</evidence>
<keyword evidence="1" id="KW-1133">Transmembrane helix</keyword>
<dbReference type="KEGG" id="bfu:BCIN_05g02700"/>
<dbReference type="EMBL" id="CP009809">
    <property type="protein sequence ID" value="ATZ49870.1"/>
    <property type="molecule type" value="Genomic_DNA"/>
</dbReference>
<dbReference type="Pfam" id="PF11913">
    <property type="entry name" value="DUF3431"/>
    <property type="match status" value="1"/>
</dbReference>
<dbReference type="RefSeq" id="XP_024548701.1">
    <property type="nucleotide sequence ID" value="XM_024692919.1"/>
</dbReference>
<keyword evidence="1" id="KW-0472">Membrane</keyword>
<dbReference type="PANTHER" id="PTHR37490:SF1">
    <property type="entry name" value="GLYCOSYLTRANSFERASE 2-LIKE DOMAIN-CONTAINING PROTEIN"/>
    <property type="match status" value="1"/>
</dbReference>
<feature type="transmembrane region" description="Helical" evidence="1">
    <location>
        <begin position="57"/>
        <end position="73"/>
    </location>
</feature>
<feature type="transmembrane region" description="Helical" evidence="1">
    <location>
        <begin position="121"/>
        <end position="142"/>
    </location>
</feature>
<feature type="transmembrane region" description="Helical" evidence="1">
    <location>
        <begin position="12"/>
        <end position="36"/>
    </location>
</feature>
<feature type="transmembrane region" description="Helical" evidence="1">
    <location>
        <begin position="154"/>
        <end position="177"/>
    </location>
</feature>
<feature type="transmembrane region" description="Helical" evidence="1">
    <location>
        <begin position="79"/>
        <end position="100"/>
    </location>
</feature>
<dbReference type="InterPro" id="IPR021838">
    <property type="entry name" value="DUF3431"/>
</dbReference>
<organism evidence="2 3">
    <name type="scientific">Botryotinia fuckeliana (strain B05.10)</name>
    <name type="common">Noble rot fungus</name>
    <name type="synonym">Botrytis cinerea</name>
    <dbReference type="NCBI Taxonomy" id="332648"/>
    <lineage>
        <taxon>Eukaryota</taxon>
        <taxon>Fungi</taxon>
        <taxon>Dikarya</taxon>
        <taxon>Ascomycota</taxon>
        <taxon>Pezizomycotina</taxon>
        <taxon>Leotiomycetes</taxon>
        <taxon>Helotiales</taxon>
        <taxon>Sclerotiniaceae</taxon>
        <taxon>Botrytis</taxon>
    </lineage>
</organism>
<proteinExistence type="predicted"/>
<dbReference type="GeneID" id="36394173"/>
<sequence>MIPASIATATAIPVLMQAILHMPSLPVLVMLFPLAWTTDRIVLFASGSMLESSRGNILRGAGVVIFTSIIILWEEYRLIVPGIIFGVTGMISCGISKALLSLACRHIKLNKASSALVSAHHGFVILTAVFGLIITGLSSYTFEHIAHSSPVMSYTSALIFINLGSMAAAILSGSSLLMFSPTLFIQMSSESNDIISHIPNFVASSASSTLIFLLSMLSNPVSYVSPVQYIAYYTALIALLTLSGKSTNTSSQYHSLGESERMIHSGTFRPNSPAEVSQYTTKTTFIKNVSLGLLLPIIWLLTSTVRTSNNTTPADIPAHLDRTYVAESSFDIVVSMYEEDPVSVKTMLASIKSTTFLKTIHPRIIIYTKKPLSDLTALRNYTSVDIVQQLENLGREGGTYLHHIVTNWDSLAQKTMFIQAHAHNMRELIPRVDNYLVENTGMLNLGFAGVLCDCQDCSDRWGWKDQWEMVPSLYKRLHHNETCEEPVLLSYKGQFVASANRIRGIPLGIYEELLGAITSKTGWSHNESIIGNNLDRPDAPYFGYTVERLWNLLLQCSNLRIATMCPSLLSQRRRFGRIDDCQCLD</sequence>